<keyword evidence="4" id="KW-1185">Reference proteome</keyword>
<dbReference type="InterPro" id="IPR012332">
    <property type="entry name" value="Autotransporter_pectin_lyase_C"/>
</dbReference>
<dbReference type="HOGENOM" id="CLU_338810_0_0_5"/>
<dbReference type="InterPro" id="IPR013425">
    <property type="entry name" value="Autotrns_rpt"/>
</dbReference>
<dbReference type="SUPFAM" id="SSF103515">
    <property type="entry name" value="Autotransporter"/>
    <property type="match status" value="1"/>
</dbReference>
<evidence type="ECO:0000313" key="3">
    <source>
        <dbReference type="EMBL" id="AIK95771.1"/>
    </source>
</evidence>
<gene>
    <name evidence="3" type="ORF">ID47_02020</name>
</gene>
<evidence type="ECO:0000259" key="2">
    <source>
        <dbReference type="PROSITE" id="PS51208"/>
    </source>
</evidence>
<dbReference type="SUPFAM" id="SSF51126">
    <property type="entry name" value="Pectin lyase-like"/>
    <property type="match status" value="1"/>
</dbReference>
<sequence>MGPLNNSGNLTNTGTLNNNDLMTNTGTLTHNSSSLYNAGNLINDNLLNINSFLENSNSGTLTNNSNSMLNNNDQVNNYGLLTNNGDLTNNDILYNRGTLTNNGALINTSDLRNFNGAILNIGTGGSSGTLSGNITNQGSLTFNRSDDSPYSDIISGSGSLTKDGQGAFTLSGVNTYNGATTVNNGELKVNGSISSSSLTTVNSGAIISGTGIVGALTINSGGFIAPGNSIGTLTVNGPYIQHGIYNCEVQAAPASTIPGTDNDVINITGSADITNGTLNVIPLAGNYVAGQTYTYTILSSAGPLNGPFATITGSSPLFTYTMTYDTNNAYLHLLSSKKREQAISIGNPGQVASYVNSNGSQALINQLNPLTTSQLKQAFNQLSPAASTQVSDMTANIELSHMDVPFAGLHLHRDKLLKDIGETARQLISNLTSFKQSFAQFFTFKLNNKKLRFSSLQDTDVKHLPVSAEVDLGKASLWIQGAGSRFSQGNIADPSGLSVSGLEGMTYDTTIGINYALPTVKLGLVSGYNYSTYKMKVDGDKGNKNSGRIGLYGLWEPTLNGYIKGSVYYGHHRFKGERIMTVIPAVAHQKHNGHHVSGLVEVGRDITLPRSVILTPYFSAGALYLHENGYREIGADIQNLAVKSRHSTTLQGKGGFQLVKLWNGKEDTQVYSFVRLGATYRRTVGRNQKVWATLVGQGGQFTVNSKNKRRLMINPSVGVTAFLAQSVSTTLGWKGEIGSTQQEHQIVARVDWNF</sequence>
<dbReference type="InterPro" id="IPR005546">
    <property type="entry name" value="Autotransporte_beta"/>
</dbReference>
<dbReference type="KEGG" id="paca:ID47_02020"/>
<protein>
    <recommendedName>
        <fullName evidence="2">Autotransporter domain-containing protein</fullName>
    </recommendedName>
</protein>
<feature type="domain" description="Autotransporter" evidence="2">
    <location>
        <begin position="470"/>
        <end position="754"/>
    </location>
</feature>
<evidence type="ECO:0000256" key="1">
    <source>
        <dbReference type="ARBA" id="ARBA00022729"/>
    </source>
</evidence>
<accession>A0A077ATQ6</accession>
<reference evidence="3 4" key="1">
    <citation type="submission" date="2014-07" db="EMBL/GenBank/DDBJ databases">
        <title>Comparative genomic insights into amoeba endosymbionts belonging to the families of Holosporaceae and Candidatus Midichloriaceae within Rickettsiales.</title>
        <authorList>
            <person name="Wang Z."/>
            <person name="Wu M."/>
        </authorList>
    </citation>
    <scope>NUCLEOTIDE SEQUENCE [LARGE SCALE GENOMIC DNA]</scope>
    <source>
        <strain evidence="3">PRA3</strain>
    </source>
</reference>
<dbReference type="SMART" id="SM00869">
    <property type="entry name" value="Autotransporter"/>
    <property type="match status" value="1"/>
</dbReference>
<dbReference type="Pfam" id="PF12951">
    <property type="entry name" value="PATR"/>
    <property type="match status" value="1"/>
</dbReference>
<dbReference type="InterPro" id="IPR036709">
    <property type="entry name" value="Autotransporte_beta_dom_sf"/>
</dbReference>
<evidence type="ECO:0000313" key="4">
    <source>
        <dbReference type="Proteomes" id="UP000028926"/>
    </source>
</evidence>
<dbReference type="AlphaFoldDB" id="A0A077ATQ6"/>
<dbReference type="Gene3D" id="2.40.128.130">
    <property type="entry name" value="Autotransporter beta-domain"/>
    <property type="match status" value="1"/>
</dbReference>
<dbReference type="EMBL" id="CP008941">
    <property type="protein sequence ID" value="AIK95771.1"/>
    <property type="molecule type" value="Genomic_DNA"/>
</dbReference>
<dbReference type="eggNOG" id="COG4625">
    <property type="taxonomic scope" value="Bacteria"/>
</dbReference>
<dbReference type="InterPro" id="IPR011050">
    <property type="entry name" value="Pectin_lyase_fold/virulence"/>
</dbReference>
<dbReference type="Gene3D" id="2.160.20.20">
    <property type="match status" value="1"/>
</dbReference>
<organism evidence="3 4">
    <name type="scientific">Candidatus Odyssella acanthamoebae</name>
    <dbReference type="NCBI Taxonomy" id="91604"/>
    <lineage>
        <taxon>Bacteria</taxon>
        <taxon>Pseudomonadati</taxon>
        <taxon>Pseudomonadota</taxon>
        <taxon>Alphaproteobacteria</taxon>
        <taxon>Holosporales</taxon>
        <taxon>Candidatus Paracaedibacteraceae</taxon>
        <taxon>Candidatus Odyssella</taxon>
    </lineage>
</organism>
<proteinExistence type="predicted"/>
<dbReference type="Pfam" id="PF03797">
    <property type="entry name" value="Autotransporter"/>
    <property type="match status" value="1"/>
</dbReference>
<name>A0A077ATQ6_9PROT</name>
<dbReference type="PROSITE" id="PS51208">
    <property type="entry name" value="AUTOTRANSPORTER"/>
    <property type="match status" value="1"/>
</dbReference>
<dbReference type="Proteomes" id="UP000028926">
    <property type="component" value="Chromosome"/>
</dbReference>
<keyword evidence="1" id="KW-0732">Signal</keyword>
<dbReference type="STRING" id="91604.ID47_02020"/>
<dbReference type="NCBIfam" id="TIGR02601">
    <property type="entry name" value="autotrns_rpt"/>
    <property type="match status" value="1"/>
</dbReference>